<sequence length="362" mass="38997">MRLSHPRSRSRTRRRRVAGARLLICGAVLALVAACGSGGAAESSGDRIRVAPVSPSALWAHVWLAEELGYYKEENLDVEIVSNLSGGAVENALMLGDLDFGGVNQSRLIPFRADKGEDVIKIFAPESKFVFRVMVAADSPVQTARDLVGKTIGINEAGGDEDNLAVMLNSEGIKRDQYKTLAVGGRATAGVALQSDRVDAYMGSYVDQDAIVRSGVQVREIEIGDTKEFYNSGIAASTETLETRRDLAVRYGRAIAKAMIWEHENPEATIDILAEAVPEQVQDRAGTLALLKASNAINRPLFDARLRTDPAVWQTMITGLTEAGVIDQALSPDSIVTNDLLDDIWNFDVAAVTAAARGNDRS</sequence>
<dbReference type="Proteomes" id="UP001500902">
    <property type="component" value="Unassembled WGS sequence"/>
</dbReference>
<protein>
    <submittedName>
        <fullName evidence="2">ABC transporter substrate-binding protein</fullName>
    </submittedName>
</protein>
<gene>
    <name evidence="2" type="ORF">GCM10022224_094200</name>
</gene>
<evidence type="ECO:0000313" key="2">
    <source>
        <dbReference type="EMBL" id="GAA3713768.1"/>
    </source>
</evidence>
<dbReference type="Gene3D" id="3.40.190.10">
    <property type="entry name" value="Periplasmic binding protein-like II"/>
    <property type="match status" value="2"/>
</dbReference>
<dbReference type="PROSITE" id="PS51257">
    <property type="entry name" value="PROKAR_LIPOPROTEIN"/>
    <property type="match status" value="1"/>
</dbReference>
<proteinExistence type="predicted"/>
<dbReference type="PANTHER" id="PTHR31528:SF3">
    <property type="entry name" value="THIAMINE BIOSYNTHESIS PROTEIN HI_0357-RELATED"/>
    <property type="match status" value="1"/>
</dbReference>
<name>A0ABP7E8M1_9ACTN</name>
<dbReference type="SUPFAM" id="SSF53850">
    <property type="entry name" value="Periplasmic binding protein-like II"/>
    <property type="match status" value="1"/>
</dbReference>
<accession>A0ABP7E8M1</accession>
<feature type="domain" description="SsuA/THI5-like" evidence="1">
    <location>
        <begin position="62"/>
        <end position="268"/>
    </location>
</feature>
<organism evidence="2 3">
    <name type="scientific">Nonomuraea antimicrobica</name>
    <dbReference type="NCBI Taxonomy" id="561173"/>
    <lineage>
        <taxon>Bacteria</taxon>
        <taxon>Bacillati</taxon>
        <taxon>Actinomycetota</taxon>
        <taxon>Actinomycetes</taxon>
        <taxon>Streptosporangiales</taxon>
        <taxon>Streptosporangiaceae</taxon>
        <taxon>Nonomuraea</taxon>
    </lineage>
</organism>
<dbReference type="PANTHER" id="PTHR31528">
    <property type="entry name" value="4-AMINO-5-HYDROXYMETHYL-2-METHYLPYRIMIDINE PHOSPHATE SYNTHASE THI11-RELATED"/>
    <property type="match status" value="1"/>
</dbReference>
<dbReference type="InterPro" id="IPR015168">
    <property type="entry name" value="SsuA/THI5"/>
</dbReference>
<reference evidence="3" key="1">
    <citation type="journal article" date="2019" name="Int. J. Syst. Evol. Microbiol.">
        <title>The Global Catalogue of Microorganisms (GCM) 10K type strain sequencing project: providing services to taxonomists for standard genome sequencing and annotation.</title>
        <authorList>
            <consortium name="The Broad Institute Genomics Platform"/>
            <consortium name="The Broad Institute Genome Sequencing Center for Infectious Disease"/>
            <person name="Wu L."/>
            <person name="Ma J."/>
        </authorList>
    </citation>
    <scope>NUCLEOTIDE SEQUENCE [LARGE SCALE GENOMIC DNA]</scope>
    <source>
        <strain evidence="3">JCM 16904</strain>
    </source>
</reference>
<evidence type="ECO:0000313" key="3">
    <source>
        <dbReference type="Proteomes" id="UP001500902"/>
    </source>
</evidence>
<dbReference type="InterPro" id="IPR027939">
    <property type="entry name" value="NMT1/THI5"/>
</dbReference>
<dbReference type="Pfam" id="PF09084">
    <property type="entry name" value="NMT1"/>
    <property type="match status" value="1"/>
</dbReference>
<comment type="caution">
    <text evidence="2">The sequence shown here is derived from an EMBL/GenBank/DDBJ whole genome shotgun (WGS) entry which is preliminary data.</text>
</comment>
<dbReference type="EMBL" id="BAAAZP010000224">
    <property type="protein sequence ID" value="GAA3713768.1"/>
    <property type="molecule type" value="Genomic_DNA"/>
</dbReference>
<evidence type="ECO:0000259" key="1">
    <source>
        <dbReference type="Pfam" id="PF09084"/>
    </source>
</evidence>
<keyword evidence="3" id="KW-1185">Reference proteome</keyword>